<feature type="domain" description="Pyrrolo-quinoline quinone repeat" evidence="1">
    <location>
        <begin position="20"/>
        <end position="112"/>
    </location>
</feature>
<keyword evidence="3" id="KW-1185">Reference proteome</keyword>
<dbReference type="RefSeq" id="WP_126619948.1">
    <property type="nucleotide sequence ID" value="NZ_CP034563.1"/>
</dbReference>
<evidence type="ECO:0000313" key="3">
    <source>
        <dbReference type="Proteomes" id="UP000267268"/>
    </source>
</evidence>
<dbReference type="PANTHER" id="PTHR34512:SF30">
    <property type="entry name" value="OUTER MEMBRANE PROTEIN ASSEMBLY FACTOR BAMB"/>
    <property type="match status" value="1"/>
</dbReference>
<reference evidence="2 3" key="1">
    <citation type="submission" date="2018-12" db="EMBL/GenBank/DDBJ databases">
        <title>Flammeovirga pectinis sp. nov., isolated from the gut of the Korean scallop, Patinopecten yessoensis.</title>
        <authorList>
            <person name="Bae J.-W."/>
            <person name="Jeong Y.-S."/>
            <person name="Kang W."/>
        </authorList>
    </citation>
    <scope>NUCLEOTIDE SEQUENCE [LARGE SCALE GENOMIC DNA]</scope>
    <source>
        <strain evidence="2 3">L12M1</strain>
    </source>
</reference>
<protein>
    <recommendedName>
        <fullName evidence="1">Pyrrolo-quinoline quinone repeat domain-containing protein</fullName>
    </recommendedName>
</protein>
<proteinExistence type="predicted"/>
<dbReference type="InterPro" id="IPR018391">
    <property type="entry name" value="PQQ_b-propeller_rpt"/>
</dbReference>
<sequence length="396" mass="45170">MNILIKILLLTLVSSSVYGQGSLMWKFATNNRNYSSAIIDKNTLYIGSGDSCLYALNKVNGRLKWKYQTAGEIKSKPLLYKGTVIFNSTDGFIYAVDIENQQLKWKFKTKGEKRQDIWDYFLSSPVYAEGKIFIGSGDGNLYSIDPENGKLLWKFKSNGSIHATPLIYNEKVFIGSFDGFFYALNSNNGTLIWKFKTVGDAYFPKGEIQKGATIYKNSVIFGSRDYNIYSLDIETGRGMWNMKEKGSWIIASPLIVDDIAYFGTSDSHRFCGLSADNGYEKFSFPLNMRVYGEAILFEDDIYFGCFNGKLYKIDRSEEKLVEIFQTTASKENYNTVYNEKEVFKDGFELYGEDFKDAEEKILNLGSIISTPIIEDETIYFSDANGYIYAYNLKLNK</sequence>
<dbReference type="Gene3D" id="2.130.10.10">
    <property type="entry name" value="YVTN repeat-like/Quinoprotein amine dehydrogenase"/>
    <property type="match status" value="2"/>
</dbReference>
<evidence type="ECO:0000259" key="1">
    <source>
        <dbReference type="Pfam" id="PF13360"/>
    </source>
</evidence>
<dbReference type="SUPFAM" id="SSF50998">
    <property type="entry name" value="Quinoprotein alcohol dehydrogenase-like"/>
    <property type="match status" value="2"/>
</dbReference>
<dbReference type="EMBL" id="CP034563">
    <property type="protein sequence ID" value="AZQ65332.1"/>
    <property type="molecule type" value="Genomic_DNA"/>
</dbReference>
<accession>A0A3S9PBA8</accession>
<dbReference type="SMART" id="SM00564">
    <property type="entry name" value="PQQ"/>
    <property type="match status" value="8"/>
</dbReference>
<gene>
    <name evidence="2" type="ORF">EI427_24270</name>
</gene>
<evidence type="ECO:0000313" key="2">
    <source>
        <dbReference type="EMBL" id="AZQ65332.1"/>
    </source>
</evidence>
<dbReference type="OrthoDB" id="7012117at2"/>
<dbReference type="InterPro" id="IPR015943">
    <property type="entry name" value="WD40/YVTN_repeat-like_dom_sf"/>
</dbReference>
<dbReference type="Proteomes" id="UP000267268">
    <property type="component" value="Chromosome 2"/>
</dbReference>
<organism evidence="2 3">
    <name type="scientific">Flammeovirga pectinis</name>
    <dbReference type="NCBI Taxonomy" id="2494373"/>
    <lineage>
        <taxon>Bacteria</taxon>
        <taxon>Pseudomonadati</taxon>
        <taxon>Bacteroidota</taxon>
        <taxon>Cytophagia</taxon>
        <taxon>Cytophagales</taxon>
        <taxon>Flammeovirgaceae</taxon>
        <taxon>Flammeovirga</taxon>
    </lineage>
</organism>
<dbReference type="InterPro" id="IPR002372">
    <property type="entry name" value="PQQ_rpt_dom"/>
</dbReference>
<dbReference type="Pfam" id="PF13360">
    <property type="entry name" value="PQQ_2"/>
    <property type="match status" value="2"/>
</dbReference>
<name>A0A3S9PBA8_9BACT</name>
<dbReference type="AlphaFoldDB" id="A0A3S9PBA8"/>
<feature type="domain" description="Pyrrolo-quinoline quinone repeat" evidence="1">
    <location>
        <begin position="125"/>
        <end position="241"/>
    </location>
</feature>
<dbReference type="PANTHER" id="PTHR34512">
    <property type="entry name" value="CELL SURFACE PROTEIN"/>
    <property type="match status" value="1"/>
</dbReference>
<dbReference type="KEGG" id="fll:EI427_24270"/>
<dbReference type="Gene3D" id="2.40.128.630">
    <property type="match status" value="1"/>
</dbReference>
<dbReference type="InterPro" id="IPR011047">
    <property type="entry name" value="Quinoprotein_ADH-like_sf"/>
</dbReference>